<dbReference type="Proteomes" id="UP000641386">
    <property type="component" value="Unassembled WGS sequence"/>
</dbReference>
<comment type="caution">
    <text evidence="1">The sequence shown here is derived from an EMBL/GenBank/DDBJ whole genome shotgun (WGS) entry which is preliminary data.</text>
</comment>
<reference evidence="1" key="1">
    <citation type="journal article" date="2014" name="Int. J. Syst. Evol. Microbiol.">
        <title>Complete genome sequence of Corynebacterium casei LMG S-19264T (=DSM 44701T), isolated from a smear-ripened cheese.</title>
        <authorList>
            <consortium name="US DOE Joint Genome Institute (JGI-PGF)"/>
            <person name="Walter F."/>
            <person name="Albersmeier A."/>
            <person name="Kalinowski J."/>
            <person name="Ruckert C."/>
        </authorList>
    </citation>
    <scope>NUCLEOTIDE SEQUENCE</scope>
    <source>
        <strain evidence="1">JCM 3302</strain>
    </source>
</reference>
<organism evidence="1 2">
    <name type="scientific">Streptomyces spiralis</name>
    <dbReference type="NCBI Taxonomy" id="66376"/>
    <lineage>
        <taxon>Bacteria</taxon>
        <taxon>Bacillati</taxon>
        <taxon>Actinomycetota</taxon>
        <taxon>Actinomycetes</taxon>
        <taxon>Kitasatosporales</taxon>
        <taxon>Streptomycetaceae</taxon>
        <taxon>Streptomyces</taxon>
    </lineage>
</organism>
<dbReference type="AlphaFoldDB" id="A0A918ZJS1"/>
<dbReference type="EMBL" id="BNBC01000002">
    <property type="protein sequence ID" value="GHE55263.1"/>
    <property type="molecule type" value="Genomic_DNA"/>
</dbReference>
<evidence type="ECO:0000313" key="1">
    <source>
        <dbReference type="EMBL" id="GHE55263.1"/>
    </source>
</evidence>
<accession>A0A918ZJS1</accession>
<protein>
    <submittedName>
        <fullName evidence="1">Uncharacterized protein</fullName>
    </submittedName>
</protein>
<gene>
    <name evidence="1" type="ORF">GCM10014715_05070</name>
</gene>
<keyword evidence="2" id="KW-1185">Reference proteome</keyword>
<dbReference type="SUPFAM" id="SSF51679">
    <property type="entry name" value="Bacterial luciferase-like"/>
    <property type="match status" value="1"/>
</dbReference>
<reference evidence="1" key="2">
    <citation type="submission" date="2020-09" db="EMBL/GenBank/DDBJ databases">
        <authorList>
            <person name="Sun Q."/>
            <person name="Ohkuma M."/>
        </authorList>
    </citation>
    <scope>NUCLEOTIDE SEQUENCE</scope>
    <source>
        <strain evidence="1">JCM 3302</strain>
    </source>
</reference>
<dbReference type="InterPro" id="IPR036661">
    <property type="entry name" value="Luciferase-like_sf"/>
</dbReference>
<evidence type="ECO:0000313" key="2">
    <source>
        <dbReference type="Proteomes" id="UP000641386"/>
    </source>
</evidence>
<proteinExistence type="predicted"/>
<sequence length="91" mass="9574">MDIALHLPRFDVPGGPQALPSVLTATARAADETGFSALTLMDHWFQMEQPGTTAFDPMLEGYTTLGFLASSPYGHSLSGARSCSPASAACR</sequence>
<dbReference type="Gene3D" id="3.20.20.30">
    <property type="entry name" value="Luciferase-like domain"/>
    <property type="match status" value="1"/>
</dbReference>
<dbReference type="GO" id="GO:0016705">
    <property type="term" value="F:oxidoreductase activity, acting on paired donors, with incorporation or reduction of molecular oxygen"/>
    <property type="evidence" value="ECO:0007669"/>
    <property type="project" value="InterPro"/>
</dbReference>
<name>A0A918ZJS1_9ACTN</name>